<dbReference type="GO" id="GO:0044550">
    <property type="term" value="P:secondary metabolite biosynthetic process"/>
    <property type="evidence" value="ECO:0007669"/>
    <property type="project" value="TreeGrafter"/>
</dbReference>
<dbReference type="PANTHER" id="PTHR45527">
    <property type="entry name" value="NONRIBOSOMAL PEPTIDE SYNTHETASE"/>
    <property type="match status" value="1"/>
</dbReference>
<comment type="caution">
    <text evidence="4">The sequence shown here is derived from an EMBL/GenBank/DDBJ whole genome shotgun (WGS) entry which is preliminary data.</text>
</comment>
<evidence type="ECO:0000259" key="3">
    <source>
        <dbReference type="PROSITE" id="PS50075"/>
    </source>
</evidence>
<dbReference type="EMBL" id="LUTY01001206">
    <property type="protein sequence ID" value="OAD22049.1"/>
    <property type="molecule type" value="Genomic_DNA"/>
</dbReference>
<dbReference type="InterPro" id="IPR020806">
    <property type="entry name" value="PKS_PP-bd"/>
</dbReference>
<keyword evidence="1" id="KW-0596">Phosphopantetheine</keyword>
<evidence type="ECO:0000313" key="4">
    <source>
        <dbReference type="EMBL" id="OAD22049.1"/>
    </source>
</evidence>
<dbReference type="PANTHER" id="PTHR45527:SF1">
    <property type="entry name" value="FATTY ACID SYNTHASE"/>
    <property type="match status" value="1"/>
</dbReference>
<name>A0A176S2A9_9GAMM</name>
<dbReference type="InterPro" id="IPR006162">
    <property type="entry name" value="Ppantetheine_attach_site"/>
</dbReference>
<keyword evidence="2" id="KW-0597">Phosphoprotein</keyword>
<dbReference type="SUPFAM" id="SSF56801">
    <property type="entry name" value="Acetyl-CoA synthetase-like"/>
    <property type="match status" value="1"/>
</dbReference>
<dbReference type="GO" id="GO:0031177">
    <property type="term" value="F:phosphopantetheine binding"/>
    <property type="evidence" value="ECO:0007669"/>
    <property type="project" value="InterPro"/>
</dbReference>
<dbReference type="SMART" id="SM00823">
    <property type="entry name" value="PKS_PP"/>
    <property type="match status" value="1"/>
</dbReference>
<accession>A0A176S2A9</accession>
<dbReference type="SUPFAM" id="SSF47336">
    <property type="entry name" value="ACP-like"/>
    <property type="match status" value="1"/>
</dbReference>
<dbReference type="FunFam" id="1.10.1200.10:FF:000016">
    <property type="entry name" value="Non-ribosomal peptide synthase"/>
    <property type="match status" value="1"/>
</dbReference>
<dbReference type="GO" id="GO:0072330">
    <property type="term" value="P:monocarboxylic acid biosynthetic process"/>
    <property type="evidence" value="ECO:0007669"/>
    <property type="project" value="UniProtKB-ARBA"/>
</dbReference>
<dbReference type="InterPro" id="IPR029058">
    <property type="entry name" value="AB_hydrolase_fold"/>
</dbReference>
<dbReference type="AlphaFoldDB" id="A0A176S2A9"/>
<dbReference type="InterPro" id="IPR045851">
    <property type="entry name" value="AMP-bd_C_sf"/>
</dbReference>
<keyword evidence="5" id="KW-1185">Reference proteome</keyword>
<dbReference type="PROSITE" id="PS50075">
    <property type="entry name" value="CARRIER"/>
    <property type="match status" value="1"/>
</dbReference>
<gene>
    <name evidence="4" type="ORF">THIOM_002167</name>
</gene>
<dbReference type="Gene3D" id="3.40.50.1820">
    <property type="entry name" value="alpha/beta hydrolase"/>
    <property type="match status" value="1"/>
</dbReference>
<evidence type="ECO:0000256" key="2">
    <source>
        <dbReference type="ARBA" id="ARBA00022553"/>
    </source>
</evidence>
<evidence type="ECO:0000313" key="5">
    <source>
        <dbReference type="Proteomes" id="UP000076962"/>
    </source>
</evidence>
<dbReference type="Pfam" id="PF00550">
    <property type="entry name" value="PP-binding"/>
    <property type="match status" value="1"/>
</dbReference>
<organism evidence="4 5">
    <name type="scientific">Candidatus Thiomargarita nelsonii</name>
    <dbReference type="NCBI Taxonomy" id="1003181"/>
    <lineage>
        <taxon>Bacteria</taxon>
        <taxon>Pseudomonadati</taxon>
        <taxon>Pseudomonadota</taxon>
        <taxon>Gammaproteobacteria</taxon>
        <taxon>Thiotrichales</taxon>
        <taxon>Thiotrichaceae</taxon>
        <taxon>Thiomargarita</taxon>
    </lineage>
</organism>
<sequence length="151" mass="17057">LKADLQSYLKEKLPPHMVPEQLILREQLPRTPNGKVDRQALATITNEADTSKPYIAPRTPTEQTVVQIWQELFKLEQVGVTNEFFALGGNSLLALQLLSKIEQQFQVTLPLQMLLSHNTVEELAQQIEALQASQIISPSDINTENSEEIVW</sequence>
<dbReference type="GO" id="GO:0005829">
    <property type="term" value="C:cytosol"/>
    <property type="evidence" value="ECO:0007669"/>
    <property type="project" value="TreeGrafter"/>
</dbReference>
<dbReference type="InterPro" id="IPR009081">
    <property type="entry name" value="PP-bd_ACP"/>
</dbReference>
<dbReference type="Gene3D" id="3.30.300.30">
    <property type="match status" value="1"/>
</dbReference>
<protein>
    <submittedName>
        <fullName evidence="4">Peptide synthase</fullName>
    </submittedName>
</protein>
<dbReference type="Proteomes" id="UP000076962">
    <property type="component" value="Unassembled WGS sequence"/>
</dbReference>
<evidence type="ECO:0000256" key="1">
    <source>
        <dbReference type="ARBA" id="ARBA00022450"/>
    </source>
</evidence>
<feature type="non-terminal residue" evidence="4">
    <location>
        <position position="1"/>
    </location>
</feature>
<proteinExistence type="predicted"/>
<feature type="domain" description="Carrier" evidence="3">
    <location>
        <begin position="56"/>
        <end position="131"/>
    </location>
</feature>
<reference evidence="4 5" key="1">
    <citation type="submission" date="2016-05" db="EMBL/GenBank/DDBJ databases">
        <title>Single-cell genome of chain-forming Candidatus Thiomargarita nelsonii and comparison to other large sulfur-oxidizing bacteria.</title>
        <authorList>
            <person name="Winkel M."/>
            <person name="Salman V."/>
            <person name="Woyke T."/>
            <person name="Schulz-Vogt H."/>
            <person name="Richter M."/>
            <person name="Flood B."/>
            <person name="Bailey J."/>
            <person name="Amann R."/>
            <person name="Mussmann M."/>
        </authorList>
    </citation>
    <scope>NUCLEOTIDE SEQUENCE [LARGE SCALE GENOMIC DNA]</scope>
    <source>
        <strain evidence="4 5">THI036</strain>
    </source>
</reference>
<dbReference type="InterPro" id="IPR036736">
    <property type="entry name" value="ACP-like_sf"/>
</dbReference>
<dbReference type="GO" id="GO:0043041">
    <property type="term" value="P:amino acid activation for nonribosomal peptide biosynthetic process"/>
    <property type="evidence" value="ECO:0007669"/>
    <property type="project" value="TreeGrafter"/>
</dbReference>
<dbReference type="PROSITE" id="PS00012">
    <property type="entry name" value="PHOSPHOPANTETHEINE"/>
    <property type="match status" value="1"/>
</dbReference>